<sequence length="458" mass="52366">MSSEVVVVMVPFVAQGHLNQLLHLSRLLSPYNLPIHFLCTATNTRQARHRLHGWNPNDLIHFHELPDPEFTSPPPNPNSTTSFPTHLQPSFNSSLHLRRPVADIIRRLAKTATRVAVVHDSLMAYVVQDVESIPNAETYAFRALSIFYIFCFQWEKRGRELPFEPHLLRRLPTSMESLTQEFMDFLKLQYSHQKIHVGNLYDSSRLIEGKFLEYMEKDEINGKNHWAVGPFNPVEIQSEPRFAIDGRHNCLQWLDNQPENSVVYVSFGTTTTFTEEQIGELALGLEKSGERFLWVLRDADKGDVFTEDGARRVELPEGFEERVAKRGLVVRDWAPQLEILRHQSSGGFVSHCGWNSSMEAMTAGVAIAAWPMHSDQPRNAFLMADVLGVALMMREWACRDELFTSVKVEKVIRKLMDSEEGEVVRRRAAELGGELRRSMAEGGVGRNELDSLVEYIRR</sequence>
<dbReference type="Gene3D" id="3.40.50.2000">
    <property type="entry name" value="Glycogen Phosphorylase B"/>
    <property type="match status" value="2"/>
</dbReference>
<dbReference type="PANTHER" id="PTHR48044:SF23">
    <property type="entry name" value="ANTHOCYANIDIN 3-O-GLUCOSYLTRANSFERASE-LIKE"/>
    <property type="match status" value="1"/>
</dbReference>
<dbReference type="Proteomes" id="UP001172457">
    <property type="component" value="Chromosome 6"/>
</dbReference>
<keyword evidence="7" id="KW-1185">Reference proteome</keyword>
<evidence type="ECO:0000256" key="4">
    <source>
        <dbReference type="SAM" id="MobiDB-lite"/>
    </source>
</evidence>
<keyword evidence="3" id="KW-0808">Transferase</keyword>
<dbReference type="Pfam" id="PF00201">
    <property type="entry name" value="UDPGT"/>
    <property type="match status" value="1"/>
</dbReference>
<evidence type="ECO:0000256" key="3">
    <source>
        <dbReference type="ARBA" id="ARBA00022679"/>
    </source>
</evidence>
<dbReference type="GO" id="GO:0050404">
    <property type="term" value="F:zeatin O-beta-D-xylosyltransferase activity"/>
    <property type="evidence" value="ECO:0007669"/>
    <property type="project" value="UniProtKB-ARBA"/>
</dbReference>
<evidence type="ECO:0000256" key="1">
    <source>
        <dbReference type="ARBA" id="ARBA00009995"/>
    </source>
</evidence>
<dbReference type="PANTHER" id="PTHR48044">
    <property type="entry name" value="GLYCOSYLTRANSFERASE"/>
    <property type="match status" value="1"/>
</dbReference>
<accession>A0AA38WAC7</accession>
<feature type="domain" description="Glycosyltransferase N-terminal" evidence="5">
    <location>
        <begin position="4"/>
        <end position="233"/>
    </location>
</feature>
<dbReference type="GO" id="GO:0009690">
    <property type="term" value="P:cytokinin metabolic process"/>
    <property type="evidence" value="ECO:0007669"/>
    <property type="project" value="UniProtKB-ARBA"/>
</dbReference>
<dbReference type="EMBL" id="JARYMX010000006">
    <property type="protein sequence ID" value="KAJ9544745.1"/>
    <property type="molecule type" value="Genomic_DNA"/>
</dbReference>
<dbReference type="FunFam" id="3.40.50.2000:FF:000238">
    <property type="entry name" value="Glycosyltransferase"/>
    <property type="match status" value="1"/>
</dbReference>
<protein>
    <recommendedName>
        <fullName evidence="5">Glycosyltransferase N-terminal domain-containing protein</fullName>
    </recommendedName>
</protein>
<dbReference type="AlphaFoldDB" id="A0AA38WAC7"/>
<feature type="region of interest" description="Disordered" evidence="4">
    <location>
        <begin position="65"/>
        <end position="84"/>
    </location>
</feature>
<organism evidence="6 7">
    <name type="scientific">Centaurea solstitialis</name>
    <name type="common">yellow star-thistle</name>
    <dbReference type="NCBI Taxonomy" id="347529"/>
    <lineage>
        <taxon>Eukaryota</taxon>
        <taxon>Viridiplantae</taxon>
        <taxon>Streptophyta</taxon>
        <taxon>Embryophyta</taxon>
        <taxon>Tracheophyta</taxon>
        <taxon>Spermatophyta</taxon>
        <taxon>Magnoliopsida</taxon>
        <taxon>eudicotyledons</taxon>
        <taxon>Gunneridae</taxon>
        <taxon>Pentapetalae</taxon>
        <taxon>asterids</taxon>
        <taxon>campanulids</taxon>
        <taxon>Asterales</taxon>
        <taxon>Asteraceae</taxon>
        <taxon>Carduoideae</taxon>
        <taxon>Cardueae</taxon>
        <taxon>Centaureinae</taxon>
        <taxon>Centaurea</taxon>
    </lineage>
</organism>
<gene>
    <name evidence="6" type="ORF">OSB04_024452</name>
</gene>
<dbReference type="Pfam" id="PF26168">
    <property type="entry name" value="Glyco_transf_N"/>
    <property type="match status" value="1"/>
</dbReference>
<proteinExistence type="inferred from homology"/>
<keyword evidence="2" id="KW-0328">Glycosyltransferase</keyword>
<name>A0AA38WAC7_9ASTR</name>
<evidence type="ECO:0000259" key="5">
    <source>
        <dbReference type="Pfam" id="PF26168"/>
    </source>
</evidence>
<dbReference type="FunFam" id="3.40.50.2000:FF:000060">
    <property type="entry name" value="Glycosyltransferase"/>
    <property type="match status" value="1"/>
</dbReference>
<comment type="similarity">
    <text evidence="1">Belongs to the UDP-glycosyltransferase family.</text>
</comment>
<evidence type="ECO:0000256" key="2">
    <source>
        <dbReference type="ARBA" id="ARBA00022676"/>
    </source>
</evidence>
<dbReference type="GO" id="GO:0016138">
    <property type="term" value="P:glycoside biosynthetic process"/>
    <property type="evidence" value="ECO:0007669"/>
    <property type="project" value="UniProtKB-ARBA"/>
</dbReference>
<dbReference type="CDD" id="cd03784">
    <property type="entry name" value="GT1_Gtf-like"/>
    <property type="match status" value="1"/>
</dbReference>
<evidence type="ECO:0000313" key="6">
    <source>
        <dbReference type="EMBL" id="KAJ9544745.1"/>
    </source>
</evidence>
<dbReference type="InterPro" id="IPR058980">
    <property type="entry name" value="Glyco_transf_N"/>
</dbReference>
<evidence type="ECO:0000313" key="7">
    <source>
        <dbReference type="Proteomes" id="UP001172457"/>
    </source>
</evidence>
<dbReference type="InterPro" id="IPR002213">
    <property type="entry name" value="UDP_glucos_trans"/>
</dbReference>
<reference evidence="6" key="1">
    <citation type="submission" date="2023-03" db="EMBL/GenBank/DDBJ databases">
        <title>Chromosome-scale reference genome and RAD-based genetic map of yellow starthistle (Centaurea solstitialis) reveal putative structural variation and QTLs associated with invader traits.</title>
        <authorList>
            <person name="Reatini B."/>
            <person name="Cang F.A."/>
            <person name="Jiang Q."/>
            <person name="Mckibben M.T.W."/>
            <person name="Barker M.S."/>
            <person name="Rieseberg L.H."/>
            <person name="Dlugosch K.M."/>
        </authorList>
    </citation>
    <scope>NUCLEOTIDE SEQUENCE</scope>
    <source>
        <strain evidence="6">CAN-66</strain>
        <tissue evidence="6">Leaf</tissue>
    </source>
</reference>
<comment type="caution">
    <text evidence="6">The sequence shown here is derived from an EMBL/GenBank/DDBJ whole genome shotgun (WGS) entry which is preliminary data.</text>
</comment>
<dbReference type="SUPFAM" id="SSF53756">
    <property type="entry name" value="UDP-Glycosyltransferase/glycogen phosphorylase"/>
    <property type="match status" value="1"/>
</dbReference>